<dbReference type="InterPro" id="IPR016147">
    <property type="entry name" value="Pili_assmbl_chaperone_N"/>
</dbReference>
<dbReference type="Pfam" id="PF00345">
    <property type="entry name" value="PapD_N"/>
    <property type="match status" value="1"/>
</dbReference>
<evidence type="ECO:0000313" key="3">
    <source>
        <dbReference type="EMBL" id="RIV85664.1"/>
    </source>
</evidence>
<proteinExistence type="predicted"/>
<dbReference type="PANTHER" id="PTHR30251:SF4">
    <property type="entry name" value="SLR1668 PROTEIN"/>
    <property type="match status" value="1"/>
</dbReference>
<dbReference type="Gene3D" id="2.60.40.10">
    <property type="entry name" value="Immunoglobulins"/>
    <property type="match status" value="1"/>
</dbReference>
<name>A0A418NR99_9SPHN</name>
<dbReference type="SUPFAM" id="SSF49354">
    <property type="entry name" value="PapD-like"/>
    <property type="match status" value="1"/>
</dbReference>
<evidence type="ECO:0000313" key="4">
    <source>
        <dbReference type="Proteomes" id="UP000286576"/>
    </source>
</evidence>
<feature type="domain" description="Pili assembly chaperone N-terminal" evidence="2">
    <location>
        <begin position="48"/>
        <end position="151"/>
    </location>
</feature>
<dbReference type="GO" id="GO:0071555">
    <property type="term" value="P:cell wall organization"/>
    <property type="evidence" value="ECO:0007669"/>
    <property type="project" value="InterPro"/>
</dbReference>
<dbReference type="AlphaFoldDB" id="A0A418NR99"/>
<evidence type="ECO:0000259" key="2">
    <source>
        <dbReference type="Pfam" id="PF00345"/>
    </source>
</evidence>
<accession>A0A418NR99</accession>
<feature type="chain" id="PRO_5019157814" evidence="1">
    <location>
        <begin position="30"/>
        <end position="267"/>
    </location>
</feature>
<dbReference type="InterPro" id="IPR050643">
    <property type="entry name" value="Periplasmic_pilus_chap"/>
</dbReference>
<evidence type="ECO:0000256" key="1">
    <source>
        <dbReference type="SAM" id="SignalP"/>
    </source>
</evidence>
<keyword evidence="4" id="KW-1185">Reference proteome</keyword>
<reference evidence="3 4" key="1">
    <citation type="submission" date="2018-08" db="EMBL/GenBank/DDBJ databases">
        <title>Erythrobacter zhengii sp.nov., a bacterium isolated from deep-sea sediment.</title>
        <authorList>
            <person name="Fang C."/>
            <person name="Wu Y.-H."/>
            <person name="Sun C."/>
            <person name="Wang H."/>
            <person name="Cheng H."/>
            <person name="Meng F.-X."/>
            <person name="Wang C.-S."/>
            <person name="Xu X.-W."/>
        </authorList>
    </citation>
    <scope>NUCLEOTIDE SEQUENCE [LARGE SCALE GENOMIC DNA]</scope>
    <source>
        <strain evidence="3 4">V18</strain>
    </source>
</reference>
<dbReference type="InterPro" id="IPR013783">
    <property type="entry name" value="Ig-like_fold"/>
</dbReference>
<sequence length="267" mass="29441">MSFRRTLSVASVAAAFVLSIFMTAQPLKAARVTPMVAEIEPSGTGSTLRLEVSNSEDRAIPFEITMHRGIISEDGTVTLEPADDRFVVFPPQTVLQPQGQQVFRIQYIPDGSTNQSEIFYASVSQVPVALSEDESRIQMLMRFNVLINVVPRGTQAEPKVEWIRTAERVVPLSEEEAEVAEEGVETKTVSGIEVRISNSGDRYFGAGQTNWAIKGTTLEGSPFEQRFSDSEVRLNTGLGIVAPSKARIFFIPLEQSLDPDSVEIEFQ</sequence>
<keyword evidence="1" id="KW-0732">Signal</keyword>
<feature type="signal peptide" evidence="1">
    <location>
        <begin position="1"/>
        <end position="29"/>
    </location>
</feature>
<dbReference type="PANTHER" id="PTHR30251">
    <property type="entry name" value="PILUS ASSEMBLY CHAPERONE"/>
    <property type="match status" value="1"/>
</dbReference>
<comment type="caution">
    <text evidence="3">The sequence shown here is derived from an EMBL/GenBank/DDBJ whole genome shotgun (WGS) entry which is preliminary data.</text>
</comment>
<dbReference type="InterPro" id="IPR008962">
    <property type="entry name" value="PapD-like_sf"/>
</dbReference>
<gene>
    <name evidence="3" type="ORF">D2V07_09975</name>
</gene>
<dbReference type="EMBL" id="QXFL01000004">
    <property type="protein sequence ID" value="RIV85664.1"/>
    <property type="molecule type" value="Genomic_DNA"/>
</dbReference>
<organism evidence="3 4">
    <name type="scientific">Aurantiacibacter zhengii</name>
    <dbReference type="NCBI Taxonomy" id="2307003"/>
    <lineage>
        <taxon>Bacteria</taxon>
        <taxon>Pseudomonadati</taxon>
        <taxon>Pseudomonadota</taxon>
        <taxon>Alphaproteobacteria</taxon>
        <taxon>Sphingomonadales</taxon>
        <taxon>Erythrobacteraceae</taxon>
        <taxon>Aurantiacibacter</taxon>
    </lineage>
</organism>
<dbReference type="GO" id="GO:0030288">
    <property type="term" value="C:outer membrane-bounded periplasmic space"/>
    <property type="evidence" value="ECO:0007669"/>
    <property type="project" value="InterPro"/>
</dbReference>
<dbReference type="Proteomes" id="UP000286576">
    <property type="component" value="Unassembled WGS sequence"/>
</dbReference>
<protein>
    <submittedName>
        <fullName evidence="3">Molecular chaperone</fullName>
    </submittedName>
</protein>